<evidence type="ECO:0000313" key="4">
    <source>
        <dbReference type="Proteomes" id="UP000639772"/>
    </source>
</evidence>
<dbReference type="Proteomes" id="UP000639772">
    <property type="component" value="Chromosome 3"/>
</dbReference>
<dbReference type="PROSITE" id="PS51375">
    <property type="entry name" value="PPR"/>
    <property type="match status" value="1"/>
</dbReference>
<evidence type="ECO:0000313" key="3">
    <source>
        <dbReference type="EMBL" id="KAG0491099.1"/>
    </source>
</evidence>
<accession>A0A835RL70</accession>
<organism evidence="3 4">
    <name type="scientific">Vanilla planifolia</name>
    <name type="common">Vanilla</name>
    <dbReference type="NCBI Taxonomy" id="51239"/>
    <lineage>
        <taxon>Eukaryota</taxon>
        <taxon>Viridiplantae</taxon>
        <taxon>Streptophyta</taxon>
        <taxon>Embryophyta</taxon>
        <taxon>Tracheophyta</taxon>
        <taxon>Spermatophyta</taxon>
        <taxon>Magnoliopsida</taxon>
        <taxon>Liliopsida</taxon>
        <taxon>Asparagales</taxon>
        <taxon>Orchidaceae</taxon>
        <taxon>Vanilloideae</taxon>
        <taxon>Vanilleae</taxon>
        <taxon>Vanilla</taxon>
    </lineage>
</organism>
<dbReference type="EMBL" id="JADCNM010000003">
    <property type="protein sequence ID" value="KAG0491099.1"/>
    <property type="molecule type" value="Genomic_DNA"/>
</dbReference>
<dbReference type="InterPro" id="IPR002885">
    <property type="entry name" value="PPR_rpt"/>
</dbReference>
<dbReference type="OrthoDB" id="680059at2759"/>
<dbReference type="Pfam" id="PF13041">
    <property type="entry name" value="PPR_2"/>
    <property type="match status" value="1"/>
</dbReference>
<dbReference type="PANTHER" id="PTHR45613:SF459">
    <property type="entry name" value="OS10G0497300 PROTEIN"/>
    <property type="match status" value="1"/>
</dbReference>
<protein>
    <recommendedName>
        <fullName evidence="5">Pentatricopeptide repeat-containing protein</fullName>
    </recommendedName>
</protein>
<feature type="repeat" description="PPR" evidence="2">
    <location>
        <begin position="65"/>
        <end position="99"/>
    </location>
</feature>
<dbReference type="Gene3D" id="1.25.40.10">
    <property type="entry name" value="Tetratricopeptide repeat domain"/>
    <property type="match status" value="1"/>
</dbReference>
<evidence type="ECO:0000256" key="2">
    <source>
        <dbReference type="PROSITE-ProRule" id="PRU00708"/>
    </source>
</evidence>
<evidence type="ECO:0008006" key="5">
    <source>
        <dbReference type="Google" id="ProtNLM"/>
    </source>
</evidence>
<dbReference type="NCBIfam" id="TIGR00756">
    <property type="entry name" value="PPR"/>
    <property type="match status" value="2"/>
</dbReference>
<name>A0A835RL70_VANPL</name>
<proteinExistence type="predicted"/>
<evidence type="ECO:0000256" key="1">
    <source>
        <dbReference type="ARBA" id="ARBA00022737"/>
    </source>
</evidence>
<comment type="caution">
    <text evidence="3">The sequence shown here is derived from an EMBL/GenBank/DDBJ whole genome shotgun (WGS) entry which is preliminary data.</text>
</comment>
<dbReference type="PANTHER" id="PTHR45613">
    <property type="entry name" value="PENTATRICOPEPTIDE REPEAT-CONTAINING PROTEIN"/>
    <property type="match status" value="1"/>
</dbReference>
<dbReference type="InterPro" id="IPR011990">
    <property type="entry name" value="TPR-like_helical_dom_sf"/>
</dbReference>
<reference evidence="3 4" key="1">
    <citation type="journal article" date="2020" name="Nat. Food">
        <title>A phased Vanilla planifolia genome enables genetic improvement of flavour and production.</title>
        <authorList>
            <person name="Hasing T."/>
            <person name="Tang H."/>
            <person name="Brym M."/>
            <person name="Khazi F."/>
            <person name="Huang T."/>
            <person name="Chambers A.H."/>
        </authorList>
    </citation>
    <scope>NUCLEOTIDE SEQUENCE [LARGE SCALE GENOMIC DNA]</scope>
    <source>
        <tissue evidence="3">Leaf</tissue>
    </source>
</reference>
<keyword evidence="1" id="KW-0677">Repeat</keyword>
<dbReference type="AlphaFoldDB" id="A0A835RL70"/>
<gene>
    <name evidence="3" type="ORF">HPP92_007962</name>
</gene>
<dbReference type="Pfam" id="PF01535">
    <property type="entry name" value="PPR"/>
    <property type="match status" value="1"/>
</dbReference>
<sequence length="106" mass="11814">MASVRRVNCVGLVISWKKLYHGVSPQQWSVTIPSLRDIARVIKAGKLHQADNLLKKMVSAGIYPNVVTFNTIMDGFCKDGNSSAAMRFLDEMKRQDLSPNVVVITH</sequence>